<organism evidence="1 2">
    <name type="scientific">Streblomastix strix</name>
    <dbReference type="NCBI Taxonomy" id="222440"/>
    <lineage>
        <taxon>Eukaryota</taxon>
        <taxon>Metamonada</taxon>
        <taxon>Preaxostyla</taxon>
        <taxon>Oxymonadida</taxon>
        <taxon>Streblomastigidae</taxon>
        <taxon>Streblomastix</taxon>
    </lineage>
</organism>
<evidence type="ECO:0000313" key="1">
    <source>
        <dbReference type="EMBL" id="KAA6380115.1"/>
    </source>
</evidence>
<evidence type="ECO:0000313" key="2">
    <source>
        <dbReference type="Proteomes" id="UP000324800"/>
    </source>
</evidence>
<dbReference type="EMBL" id="SNRW01008090">
    <property type="protein sequence ID" value="KAA6380115.1"/>
    <property type="molecule type" value="Genomic_DNA"/>
</dbReference>
<reference evidence="1 2" key="1">
    <citation type="submission" date="2019-03" db="EMBL/GenBank/DDBJ databases">
        <title>Single cell metagenomics reveals metabolic interactions within the superorganism composed of flagellate Streblomastix strix and complex community of Bacteroidetes bacteria on its surface.</title>
        <authorList>
            <person name="Treitli S.C."/>
            <person name="Kolisko M."/>
            <person name="Husnik F."/>
            <person name="Keeling P."/>
            <person name="Hampl V."/>
        </authorList>
    </citation>
    <scope>NUCLEOTIDE SEQUENCE [LARGE SCALE GENOMIC DNA]</scope>
    <source>
        <strain evidence="1">ST1C</strain>
    </source>
</reference>
<gene>
    <name evidence="1" type="ORF">EZS28_024360</name>
</gene>
<comment type="caution">
    <text evidence="1">The sequence shown here is derived from an EMBL/GenBank/DDBJ whole genome shotgun (WGS) entry which is preliminary data.</text>
</comment>
<dbReference type="Proteomes" id="UP000324800">
    <property type="component" value="Unassembled WGS sequence"/>
</dbReference>
<sequence>MITTANFQGLDYLPVNSQFITYCLDRFAKYFDAFEMKQLREVELSDKELFGIAVDSSEMKFALMGADQLDNFFRFKFTFNILL</sequence>
<name>A0A5J4VCG0_9EUKA</name>
<protein>
    <submittedName>
        <fullName evidence="1">Uncharacterized protein</fullName>
    </submittedName>
</protein>
<dbReference type="OrthoDB" id="6252103at2759"/>
<dbReference type="AlphaFoldDB" id="A0A5J4VCG0"/>
<proteinExistence type="predicted"/>
<accession>A0A5J4VCG0</accession>